<comment type="caution">
    <text evidence="2">The sequence shown here is derived from an EMBL/GenBank/DDBJ whole genome shotgun (WGS) entry which is preliminary data.</text>
</comment>
<keyword evidence="1" id="KW-0175">Coiled coil</keyword>
<dbReference type="Proteomes" id="UP000077202">
    <property type="component" value="Unassembled WGS sequence"/>
</dbReference>
<accession>A0A176VEJ5</accession>
<keyword evidence="3" id="KW-1185">Reference proteome</keyword>
<dbReference type="EMBL" id="LVLJ01003880">
    <property type="protein sequence ID" value="OAE19368.1"/>
    <property type="molecule type" value="Genomic_DNA"/>
</dbReference>
<evidence type="ECO:0000256" key="1">
    <source>
        <dbReference type="SAM" id="Coils"/>
    </source>
</evidence>
<organism evidence="2 3">
    <name type="scientific">Marchantia polymorpha subsp. ruderalis</name>
    <dbReference type="NCBI Taxonomy" id="1480154"/>
    <lineage>
        <taxon>Eukaryota</taxon>
        <taxon>Viridiplantae</taxon>
        <taxon>Streptophyta</taxon>
        <taxon>Embryophyta</taxon>
        <taxon>Marchantiophyta</taxon>
        <taxon>Marchantiopsida</taxon>
        <taxon>Marchantiidae</taxon>
        <taxon>Marchantiales</taxon>
        <taxon>Marchantiaceae</taxon>
        <taxon>Marchantia</taxon>
    </lineage>
</organism>
<protein>
    <submittedName>
        <fullName evidence="2">Uncharacterized protein</fullName>
    </submittedName>
</protein>
<gene>
    <name evidence="2" type="ORF">AXG93_3536s1080</name>
</gene>
<reference evidence="2" key="1">
    <citation type="submission" date="2016-03" db="EMBL/GenBank/DDBJ databases">
        <title>Mechanisms controlling the formation of the plant cell surface in tip-growing cells are functionally conserved among land plants.</title>
        <authorList>
            <person name="Honkanen S."/>
            <person name="Jones V.A."/>
            <person name="Morieri G."/>
            <person name="Champion C."/>
            <person name="Hetherington A.J."/>
            <person name="Kelly S."/>
            <person name="Saint-Marcoux D."/>
            <person name="Proust H."/>
            <person name="Prescott H."/>
            <person name="Dolan L."/>
        </authorList>
    </citation>
    <scope>NUCLEOTIDE SEQUENCE [LARGE SCALE GENOMIC DNA]</scope>
    <source>
        <tissue evidence="2">Whole gametophyte</tissue>
    </source>
</reference>
<dbReference type="AlphaFoldDB" id="A0A176VEJ5"/>
<name>A0A176VEJ5_MARPO</name>
<evidence type="ECO:0000313" key="2">
    <source>
        <dbReference type="EMBL" id="OAE19368.1"/>
    </source>
</evidence>
<proteinExistence type="predicted"/>
<feature type="coiled-coil region" evidence="1">
    <location>
        <begin position="366"/>
        <end position="400"/>
    </location>
</feature>
<evidence type="ECO:0000313" key="3">
    <source>
        <dbReference type="Proteomes" id="UP000077202"/>
    </source>
</evidence>
<sequence>MKPPKMTEVRKLITLKVLYEELRFYRRELSESRFPSLELEPHIGEYLPRRSSPCQEEDLRGDPMLWTIEHWTSVLEPCGGRDGDFMFEKDTMKITHTYIMNFYQGIGLLTKAEEKRFSKERKILAVESSEGTEEEDNSRPIVPTQTTARGLVQVDVLQTRERPERQLAKRRKVMTDDEEDSLLDLRMAETGIWQSSTQARPKKKAKRMVVVTKSSYSNVEKTVAVAVATAKDNTNEPTLQVVERRPSTVQIVTKVGGTVGDIVDNPEPPPLEEEVRPEIGTKTLEERLKVLEITFLDFLQDSIVALLKYLDKKREKYTVRRVLESHVELIRNRTKLKRAVIVATKTQEEELRSKIPEIMNNCDKEFKRAEELTTSLAEEFRKHEEELTDWAKKLADCEAARSSEVEC</sequence>